<dbReference type="AlphaFoldDB" id="A0A2T3JHH7"/>
<gene>
    <name evidence="2" type="ORF">C9J12_12450</name>
</gene>
<evidence type="ECO:0000313" key="3">
    <source>
        <dbReference type="Proteomes" id="UP000240987"/>
    </source>
</evidence>
<evidence type="ECO:0000256" key="1">
    <source>
        <dbReference type="SAM" id="SignalP"/>
    </source>
</evidence>
<feature type="signal peptide" evidence="1">
    <location>
        <begin position="1"/>
        <end position="19"/>
    </location>
</feature>
<name>A0A2T3JHH7_9GAMM</name>
<dbReference type="RefSeq" id="WP_107243008.1">
    <property type="nucleotide sequence ID" value="NZ_PYMJ01000010.1"/>
</dbReference>
<organism evidence="2 3">
    <name type="scientific">Photobacterium frigidiphilum</name>
    <dbReference type="NCBI Taxonomy" id="264736"/>
    <lineage>
        <taxon>Bacteria</taxon>
        <taxon>Pseudomonadati</taxon>
        <taxon>Pseudomonadota</taxon>
        <taxon>Gammaproteobacteria</taxon>
        <taxon>Vibrionales</taxon>
        <taxon>Vibrionaceae</taxon>
        <taxon>Photobacterium</taxon>
    </lineage>
</organism>
<protein>
    <submittedName>
        <fullName evidence="2">Uncharacterized protein</fullName>
    </submittedName>
</protein>
<evidence type="ECO:0000313" key="2">
    <source>
        <dbReference type="EMBL" id="PSU48415.1"/>
    </source>
</evidence>
<accession>A0A2T3JHH7</accession>
<dbReference type="OrthoDB" id="9872607at2"/>
<proteinExistence type="predicted"/>
<reference evidence="2 3" key="1">
    <citation type="submission" date="2018-01" db="EMBL/GenBank/DDBJ databases">
        <title>Whole genome sequencing of Histamine producing bacteria.</title>
        <authorList>
            <person name="Butler K."/>
        </authorList>
    </citation>
    <scope>NUCLEOTIDE SEQUENCE [LARGE SCALE GENOMIC DNA]</scope>
    <source>
        <strain evidence="2 3">JCM 12947</strain>
    </source>
</reference>
<dbReference type="EMBL" id="PYMJ01000010">
    <property type="protein sequence ID" value="PSU48415.1"/>
    <property type="molecule type" value="Genomic_DNA"/>
</dbReference>
<keyword evidence="1" id="KW-0732">Signal</keyword>
<feature type="chain" id="PRO_5015722350" evidence="1">
    <location>
        <begin position="20"/>
        <end position="120"/>
    </location>
</feature>
<keyword evidence="3" id="KW-1185">Reference proteome</keyword>
<sequence length="120" mass="13323">MYKKSLIILFVLTSSIASASVNFDDAMNNNSMQIESKDNSSALFFNETKGIFGLIETNKECSPSSQKISLNHDGDLYHANQYCTNGSRITYSHLAAANVLLEQINKNRTVTVNGIEFNHI</sequence>
<comment type="caution">
    <text evidence="2">The sequence shown here is derived from an EMBL/GenBank/DDBJ whole genome shotgun (WGS) entry which is preliminary data.</text>
</comment>
<dbReference type="Proteomes" id="UP000240987">
    <property type="component" value="Unassembled WGS sequence"/>
</dbReference>